<keyword evidence="3" id="KW-1185">Reference proteome</keyword>
<organism evidence="2 3">
    <name type="scientific">Portunus trituberculatus</name>
    <name type="common">Swimming crab</name>
    <name type="synonym">Neptunus trituberculatus</name>
    <dbReference type="NCBI Taxonomy" id="210409"/>
    <lineage>
        <taxon>Eukaryota</taxon>
        <taxon>Metazoa</taxon>
        <taxon>Ecdysozoa</taxon>
        <taxon>Arthropoda</taxon>
        <taxon>Crustacea</taxon>
        <taxon>Multicrustacea</taxon>
        <taxon>Malacostraca</taxon>
        <taxon>Eumalacostraca</taxon>
        <taxon>Eucarida</taxon>
        <taxon>Decapoda</taxon>
        <taxon>Pleocyemata</taxon>
        <taxon>Brachyura</taxon>
        <taxon>Eubrachyura</taxon>
        <taxon>Portunoidea</taxon>
        <taxon>Portunidae</taxon>
        <taxon>Portuninae</taxon>
        <taxon>Portunus</taxon>
    </lineage>
</organism>
<reference evidence="2 3" key="1">
    <citation type="submission" date="2019-05" db="EMBL/GenBank/DDBJ databases">
        <title>Another draft genome of Portunus trituberculatus and its Hox gene families provides insights of decapod evolution.</title>
        <authorList>
            <person name="Jeong J.-H."/>
            <person name="Song I."/>
            <person name="Kim S."/>
            <person name="Choi T."/>
            <person name="Kim D."/>
            <person name="Ryu S."/>
            <person name="Kim W."/>
        </authorList>
    </citation>
    <scope>NUCLEOTIDE SEQUENCE [LARGE SCALE GENOMIC DNA]</scope>
    <source>
        <tissue evidence="2">Muscle</tissue>
    </source>
</reference>
<keyword evidence="1" id="KW-0812">Transmembrane</keyword>
<evidence type="ECO:0000313" key="3">
    <source>
        <dbReference type="Proteomes" id="UP000324222"/>
    </source>
</evidence>
<keyword evidence="1" id="KW-1133">Transmembrane helix</keyword>
<keyword evidence="1" id="KW-0472">Membrane</keyword>
<accession>A0A5B7K9Y9</accession>
<sequence>MHIMCCNNLIIQCIPFSTVLCGKLCFPISFTHCLILIFCSCPIVLLSSVFSTKSSLSIFFNIIYHFVHCYLVPTFSSI</sequence>
<feature type="transmembrane region" description="Helical" evidence="1">
    <location>
        <begin position="58"/>
        <end position="76"/>
    </location>
</feature>
<comment type="caution">
    <text evidence="2">The sequence shown here is derived from an EMBL/GenBank/DDBJ whole genome shotgun (WGS) entry which is preliminary data.</text>
</comment>
<dbReference type="AlphaFoldDB" id="A0A5B7K9Y9"/>
<dbReference type="EMBL" id="VSRR010136219">
    <property type="protein sequence ID" value="MPD03464.1"/>
    <property type="molecule type" value="Genomic_DNA"/>
</dbReference>
<evidence type="ECO:0000256" key="1">
    <source>
        <dbReference type="SAM" id="Phobius"/>
    </source>
</evidence>
<dbReference type="Proteomes" id="UP000324222">
    <property type="component" value="Unassembled WGS sequence"/>
</dbReference>
<proteinExistence type="predicted"/>
<gene>
    <name evidence="2" type="ORF">E2C01_099103</name>
</gene>
<protein>
    <submittedName>
        <fullName evidence="2">Uncharacterized protein</fullName>
    </submittedName>
</protein>
<name>A0A5B7K9Y9_PORTR</name>
<evidence type="ECO:0000313" key="2">
    <source>
        <dbReference type="EMBL" id="MPD03464.1"/>
    </source>
</evidence>
<feature type="transmembrane region" description="Helical" evidence="1">
    <location>
        <begin position="26"/>
        <end position="46"/>
    </location>
</feature>